<dbReference type="OrthoDB" id="185994at2"/>
<comment type="subcellular location">
    <subcellularLocation>
        <location evidence="1">Membrane</location>
        <topology evidence="1">Multi-pass membrane protein</topology>
    </subcellularLocation>
</comment>
<dbReference type="PANTHER" id="PTHR34573:SF1">
    <property type="entry name" value="VITAMIN K EPOXIDE REDUCTASE DOMAIN-CONTAINING PROTEIN"/>
    <property type="match status" value="1"/>
</dbReference>
<protein>
    <submittedName>
        <fullName evidence="12">Vitamin K epoxide reductase family protein</fullName>
    </submittedName>
</protein>
<feature type="domain" description="Vitamin K epoxide reductase" evidence="11">
    <location>
        <begin position="6"/>
        <end position="138"/>
    </location>
</feature>
<keyword evidence="13" id="KW-1185">Reference proteome</keyword>
<comment type="similarity">
    <text evidence="2">Belongs to the VKOR family.</text>
</comment>
<dbReference type="Proteomes" id="UP000254808">
    <property type="component" value="Chromosome"/>
</dbReference>
<dbReference type="InterPro" id="IPR012932">
    <property type="entry name" value="VKOR"/>
</dbReference>
<name>A0A345UGT6_9BACT</name>
<evidence type="ECO:0000256" key="6">
    <source>
        <dbReference type="ARBA" id="ARBA00023002"/>
    </source>
</evidence>
<feature type="transmembrane region" description="Helical" evidence="10">
    <location>
        <begin position="116"/>
        <end position="139"/>
    </location>
</feature>
<dbReference type="RefSeq" id="WP_114983016.1">
    <property type="nucleotide sequence ID" value="NZ_CP027806.1"/>
</dbReference>
<keyword evidence="8" id="KW-1015">Disulfide bond</keyword>
<evidence type="ECO:0000256" key="9">
    <source>
        <dbReference type="ARBA" id="ARBA00023284"/>
    </source>
</evidence>
<keyword evidence="4" id="KW-0874">Quinone</keyword>
<organism evidence="12 13">
    <name type="scientific">Cyclonatronum proteinivorum</name>
    <dbReference type="NCBI Taxonomy" id="1457365"/>
    <lineage>
        <taxon>Bacteria</taxon>
        <taxon>Pseudomonadati</taxon>
        <taxon>Balneolota</taxon>
        <taxon>Balneolia</taxon>
        <taxon>Balneolales</taxon>
        <taxon>Cyclonatronaceae</taxon>
        <taxon>Cyclonatronum</taxon>
    </lineage>
</organism>
<evidence type="ECO:0000256" key="7">
    <source>
        <dbReference type="ARBA" id="ARBA00023136"/>
    </source>
</evidence>
<dbReference type="GO" id="GO:0048038">
    <property type="term" value="F:quinone binding"/>
    <property type="evidence" value="ECO:0007669"/>
    <property type="project" value="UniProtKB-KW"/>
</dbReference>
<evidence type="ECO:0000256" key="1">
    <source>
        <dbReference type="ARBA" id="ARBA00004141"/>
    </source>
</evidence>
<sequence length="144" mass="15957">MKTFSPKPYFIALLVFAFIGFTDATYLTATHFMEAPPGCGEDGGCGEVTSSEYSTLFGLPIAMFGLLYYLSVIFLSLLWIDREITLIPKMMIAWTAPAVLMSSWLVYLMLFVIEAICWYCMGSAASSTLIFITSALLFFKTKGS</sequence>
<dbReference type="Pfam" id="PF07884">
    <property type="entry name" value="VKOR"/>
    <property type="match status" value="1"/>
</dbReference>
<evidence type="ECO:0000256" key="4">
    <source>
        <dbReference type="ARBA" id="ARBA00022719"/>
    </source>
</evidence>
<dbReference type="SMART" id="SM00756">
    <property type="entry name" value="VKc"/>
    <property type="match status" value="1"/>
</dbReference>
<keyword evidence="3 10" id="KW-0812">Transmembrane</keyword>
<keyword evidence="7 10" id="KW-0472">Membrane</keyword>
<keyword evidence="9" id="KW-0676">Redox-active center</keyword>
<feature type="transmembrane region" description="Helical" evidence="10">
    <location>
        <begin position="92"/>
        <end position="110"/>
    </location>
</feature>
<gene>
    <name evidence="12" type="ORF">CYPRO_0400</name>
</gene>
<keyword evidence="6" id="KW-0560">Oxidoreductase</keyword>
<evidence type="ECO:0000256" key="10">
    <source>
        <dbReference type="SAM" id="Phobius"/>
    </source>
</evidence>
<evidence type="ECO:0000259" key="11">
    <source>
        <dbReference type="SMART" id="SM00756"/>
    </source>
</evidence>
<dbReference type="InterPro" id="IPR038354">
    <property type="entry name" value="VKOR_sf"/>
</dbReference>
<dbReference type="GO" id="GO:0016020">
    <property type="term" value="C:membrane"/>
    <property type="evidence" value="ECO:0007669"/>
    <property type="project" value="UniProtKB-SubCell"/>
</dbReference>
<keyword evidence="5 10" id="KW-1133">Transmembrane helix</keyword>
<proteinExistence type="inferred from homology"/>
<evidence type="ECO:0000256" key="3">
    <source>
        <dbReference type="ARBA" id="ARBA00022692"/>
    </source>
</evidence>
<dbReference type="GO" id="GO:0016491">
    <property type="term" value="F:oxidoreductase activity"/>
    <property type="evidence" value="ECO:0007669"/>
    <property type="project" value="UniProtKB-KW"/>
</dbReference>
<reference evidence="12 13" key="1">
    <citation type="submission" date="2018-03" db="EMBL/GenBank/DDBJ databases">
        <title>Phenotypic and genomic properties of Cyclonatronum proteinivorum gen. nov., sp. nov., a haloalkaliphilic bacteroidete from soda lakes possessing Na+-translocating rhodopsin.</title>
        <authorList>
            <person name="Toshchakov S.V."/>
            <person name="Korzhenkov A."/>
            <person name="Samarov N.I."/>
            <person name="Kublanov I.V."/>
            <person name="Muntyan M.S."/>
            <person name="Sorokin D.Y."/>
        </authorList>
    </citation>
    <scope>NUCLEOTIDE SEQUENCE [LARGE SCALE GENOMIC DNA]</scope>
    <source>
        <strain evidence="12 13">Omega</strain>
    </source>
</reference>
<dbReference type="EMBL" id="CP027806">
    <property type="protein sequence ID" value="AXI99687.1"/>
    <property type="molecule type" value="Genomic_DNA"/>
</dbReference>
<evidence type="ECO:0000256" key="8">
    <source>
        <dbReference type="ARBA" id="ARBA00023157"/>
    </source>
</evidence>
<evidence type="ECO:0000256" key="2">
    <source>
        <dbReference type="ARBA" id="ARBA00006214"/>
    </source>
</evidence>
<accession>A0A345UGT6</accession>
<dbReference type="Gene3D" id="1.20.1440.130">
    <property type="entry name" value="VKOR domain"/>
    <property type="match status" value="1"/>
</dbReference>
<dbReference type="AlphaFoldDB" id="A0A345UGT6"/>
<evidence type="ECO:0000313" key="12">
    <source>
        <dbReference type="EMBL" id="AXI99687.1"/>
    </source>
</evidence>
<evidence type="ECO:0000256" key="5">
    <source>
        <dbReference type="ARBA" id="ARBA00022989"/>
    </source>
</evidence>
<evidence type="ECO:0000313" key="13">
    <source>
        <dbReference type="Proteomes" id="UP000254808"/>
    </source>
</evidence>
<dbReference type="PANTHER" id="PTHR34573">
    <property type="entry name" value="VKC DOMAIN-CONTAINING PROTEIN"/>
    <property type="match status" value="1"/>
</dbReference>
<dbReference type="KEGG" id="cprv:CYPRO_0400"/>
<feature type="transmembrane region" description="Helical" evidence="10">
    <location>
        <begin position="53"/>
        <end position="80"/>
    </location>
</feature>